<keyword evidence="3" id="KW-1185">Reference proteome</keyword>
<dbReference type="OrthoDB" id="73210at2"/>
<evidence type="ECO:0008006" key="4">
    <source>
        <dbReference type="Google" id="ProtNLM"/>
    </source>
</evidence>
<gene>
    <name evidence="2" type="ORF">DC3_54200</name>
</gene>
<name>A0A511NAC7_DEIC1</name>
<dbReference type="Pfam" id="PF10134">
    <property type="entry name" value="RPA"/>
    <property type="match status" value="1"/>
</dbReference>
<organism evidence="2 3">
    <name type="scientific">Deinococcus cellulosilyticus (strain DSM 18568 / NBRC 106333 / KACC 11606 / 5516J-15)</name>
    <dbReference type="NCBI Taxonomy" id="1223518"/>
    <lineage>
        <taxon>Bacteria</taxon>
        <taxon>Thermotogati</taxon>
        <taxon>Deinococcota</taxon>
        <taxon>Deinococci</taxon>
        <taxon>Deinococcales</taxon>
        <taxon>Deinococcaceae</taxon>
        <taxon>Deinococcus</taxon>
    </lineage>
</organism>
<sequence>MGKAKTPAENPSHNLDEMNVARLSLISMQRQVSDDYTSWEMHQDVDGVPIRIHCGSSVQVPHGIDTEVYLAILKLYQLMGCPSDGEVSATPHELMRTAGIHPTARNYTMVRNSLIRLNRAIYQIDQGWRDFRGMRWHSVTFQHLAKLEYTKNEEHHLDTASIIKITLPQDTVKSIQAGYLNPISYQLLGQIRQPSTVALCRTLEALRRDPSTTQVVQDRIEFPLLQWARTLRLEESRPDNIRRSLKNAHEELMQAKYIRTVDYVGKGMKQVIVYDLYPQMEDQALEEQVQLLADRGVALGSARTLIAEFPDRIQDAIKRFDQLKAGGYPMKTPGGLLVSIIKNPANYEPADPTVKKALPAQTPSGKQKPSKKKADELPAPSVSEEERIRDVLFLLKSHLSVAEQDVLTHLLQTGKISLDSFHGELMGHLVKHELPKYAADLKASLRQQYFQAPVDS</sequence>
<dbReference type="RefSeq" id="WP_146891012.1">
    <property type="nucleotide sequence ID" value="NZ_BJXB01000043.1"/>
</dbReference>
<evidence type="ECO:0000256" key="1">
    <source>
        <dbReference type="SAM" id="MobiDB-lite"/>
    </source>
</evidence>
<reference evidence="2 3" key="1">
    <citation type="submission" date="2019-07" db="EMBL/GenBank/DDBJ databases">
        <title>Whole genome shotgun sequence of Deinococcus cellulosilyticus NBRC 106333.</title>
        <authorList>
            <person name="Hosoyama A."/>
            <person name="Uohara A."/>
            <person name="Ohji S."/>
            <person name="Ichikawa N."/>
        </authorList>
    </citation>
    <scope>NUCLEOTIDE SEQUENCE [LARGE SCALE GENOMIC DNA]</scope>
    <source>
        <strain evidence="2 3">NBRC 106333</strain>
    </source>
</reference>
<proteinExistence type="predicted"/>
<evidence type="ECO:0000313" key="2">
    <source>
        <dbReference type="EMBL" id="GEM49785.1"/>
    </source>
</evidence>
<protein>
    <recommendedName>
        <fullName evidence="4">Replication initiator protein A</fullName>
    </recommendedName>
</protein>
<comment type="caution">
    <text evidence="2">The sequence shown here is derived from an EMBL/GenBank/DDBJ whole genome shotgun (WGS) entry which is preliminary data.</text>
</comment>
<evidence type="ECO:0000313" key="3">
    <source>
        <dbReference type="Proteomes" id="UP000321306"/>
    </source>
</evidence>
<dbReference type="InterPro" id="IPR018777">
    <property type="entry name" value="Replication_initiator_prot_A"/>
</dbReference>
<dbReference type="Proteomes" id="UP000321306">
    <property type="component" value="Unassembled WGS sequence"/>
</dbReference>
<dbReference type="EMBL" id="BJXB01000043">
    <property type="protein sequence ID" value="GEM49785.1"/>
    <property type="molecule type" value="Genomic_DNA"/>
</dbReference>
<accession>A0A511NAC7</accession>
<dbReference type="AlphaFoldDB" id="A0A511NAC7"/>
<feature type="region of interest" description="Disordered" evidence="1">
    <location>
        <begin position="351"/>
        <end position="382"/>
    </location>
</feature>